<feature type="transmembrane region" description="Helical" evidence="8">
    <location>
        <begin position="230"/>
        <end position="248"/>
    </location>
</feature>
<evidence type="ECO:0000313" key="9">
    <source>
        <dbReference type="EMBL" id="TDQ46769.1"/>
    </source>
</evidence>
<dbReference type="OrthoDB" id="554695at2"/>
<feature type="transmembrane region" description="Helical" evidence="8">
    <location>
        <begin position="76"/>
        <end position="95"/>
    </location>
</feature>
<keyword evidence="7 8" id="KW-0472">Membrane</keyword>
<dbReference type="RefSeq" id="WP_133591487.1">
    <property type="nucleotide sequence ID" value="NZ_CP037953.1"/>
</dbReference>
<organism evidence="9 10">
    <name type="scientific">Permianibacter aggregans</name>
    <dbReference type="NCBI Taxonomy" id="1510150"/>
    <lineage>
        <taxon>Bacteria</taxon>
        <taxon>Pseudomonadati</taxon>
        <taxon>Pseudomonadota</taxon>
        <taxon>Gammaproteobacteria</taxon>
        <taxon>Pseudomonadales</taxon>
        <taxon>Pseudomonadaceae</taxon>
        <taxon>Permianibacter</taxon>
    </lineage>
</organism>
<reference evidence="9 10" key="1">
    <citation type="submission" date="2019-03" db="EMBL/GenBank/DDBJ databases">
        <title>Genomic Encyclopedia of Type Strains, Phase IV (KMG-IV): sequencing the most valuable type-strain genomes for metagenomic binning, comparative biology and taxonomic classification.</title>
        <authorList>
            <person name="Goeker M."/>
        </authorList>
    </citation>
    <scope>NUCLEOTIDE SEQUENCE [LARGE SCALE GENOMIC DNA]</scope>
    <source>
        <strain evidence="9 10">DSM 103792</strain>
    </source>
</reference>
<dbReference type="GO" id="GO:0005886">
    <property type="term" value="C:plasma membrane"/>
    <property type="evidence" value="ECO:0007669"/>
    <property type="project" value="UniProtKB-SubCell"/>
</dbReference>
<proteinExistence type="inferred from homology"/>
<comment type="caution">
    <text evidence="9">The sequence shown here is derived from an EMBL/GenBank/DDBJ whole genome shotgun (WGS) entry which is preliminary data.</text>
</comment>
<accession>A0A4R6UMI6</accession>
<feature type="transmembrane region" description="Helical" evidence="8">
    <location>
        <begin position="157"/>
        <end position="177"/>
    </location>
</feature>
<keyword evidence="3" id="KW-0813">Transport</keyword>
<dbReference type="InterPro" id="IPR052017">
    <property type="entry name" value="TSUP"/>
</dbReference>
<dbReference type="Proteomes" id="UP000295375">
    <property type="component" value="Unassembled WGS sequence"/>
</dbReference>
<name>A0A4R6UMI6_9GAMM</name>
<evidence type="ECO:0000256" key="4">
    <source>
        <dbReference type="ARBA" id="ARBA00022475"/>
    </source>
</evidence>
<keyword evidence="10" id="KW-1185">Reference proteome</keyword>
<dbReference type="InterPro" id="IPR002781">
    <property type="entry name" value="TM_pro_TauE-like"/>
</dbReference>
<evidence type="ECO:0000256" key="3">
    <source>
        <dbReference type="ARBA" id="ARBA00022448"/>
    </source>
</evidence>
<keyword evidence="4 8" id="KW-1003">Cell membrane</keyword>
<gene>
    <name evidence="9" type="ORF">EV696_11224</name>
</gene>
<dbReference type="EMBL" id="SNYM01000012">
    <property type="protein sequence ID" value="TDQ46769.1"/>
    <property type="molecule type" value="Genomic_DNA"/>
</dbReference>
<feature type="transmembrane region" description="Helical" evidence="8">
    <location>
        <begin position="101"/>
        <end position="120"/>
    </location>
</feature>
<keyword evidence="5 8" id="KW-0812">Transmembrane</keyword>
<comment type="subcellular location">
    <subcellularLocation>
        <location evidence="1 8">Cell membrane</location>
        <topology evidence="1 8">Multi-pass membrane protein</topology>
    </subcellularLocation>
</comment>
<dbReference type="PANTHER" id="PTHR30269">
    <property type="entry name" value="TRANSMEMBRANE PROTEIN YFCA"/>
    <property type="match status" value="1"/>
</dbReference>
<feature type="transmembrane region" description="Helical" evidence="8">
    <location>
        <begin position="189"/>
        <end position="210"/>
    </location>
</feature>
<comment type="similarity">
    <text evidence="2 8">Belongs to the 4-toluene sulfonate uptake permease (TSUP) (TC 2.A.102) family.</text>
</comment>
<evidence type="ECO:0000256" key="1">
    <source>
        <dbReference type="ARBA" id="ARBA00004651"/>
    </source>
</evidence>
<evidence type="ECO:0000256" key="7">
    <source>
        <dbReference type="ARBA" id="ARBA00023136"/>
    </source>
</evidence>
<dbReference type="AlphaFoldDB" id="A0A4R6UMI6"/>
<evidence type="ECO:0000256" key="2">
    <source>
        <dbReference type="ARBA" id="ARBA00009142"/>
    </source>
</evidence>
<evidence type="ECO:0000313" key="10">
    <source>
        <dbReference type="Proteomes" id="UP000295375"/>
    </source>
</evidence>
<sequence length="250" mass="26092">MEFAVDVLALLFVVALVAGIIDAIAGGGGLLTVPALMAVGIPPAMALGTNKLQGCFGSMSASLHFVRHKMVDLRRFWPPIVASGVGGAFGSLAVQSIDPSFLKQVIPWLLIAIALYMLLAPRAGDVERHQRVSMPVFAFTVGFGVGFYDGFFGPGTGTFFAIGCVAVLGTTLPVATAHSKLMNFACNSVALVFFIIGGKVLWLPGGVMAVGQIIGGQIGARLVFRGGAKLVRRVLVVVSIAISIRLFMTS</sequence>
<evidence type="ECO:0000256" key="8">
    <source>
        <dbReference type="RuleBase" id="RU363041"/>
    </source>
</evidence>
<feature type="transmembrane region" description="Helical" evidence="8">
    <location>
        <begin position="132"/>
        <end position="151"/>
    </location>
</feature>
<evidence type="ECO:0000256" key="5">
    <source>
        <dbReference type="ARBA" id="ARBA00022692"/>
    </source>
</evidence>
<keyword evidence="6 8" id="KW-1133">Transmembrane helix</keyword>
<evidence type="ECO:0000256" key="6">
    <source>
        <dbReference type="ARBA" id="ARBA00022989"/>
    </source>
</evidence>
<dbReference type="PANTHER" id="PTHR30269:SF0">
    <property type="entry name" value="MEMBRANE TRANSPORTER PROTEIN YFCA-RELATED"/>
    <property type="match status" value="1"/>
</dbReference>
<protein>
    <recommendedName>
        <fullName evidence="8">Probable membrane transporter protein</fullName>
    </recommendedName>
</protein>
<dbReference type="Pfam" id="PF01925">
    <property type="entry name" value="TauE"/>
    <property type="match status" value="1"/>
</dbReference>